<feature type="coiled-coil region" evidence="1">
    <location>
        <begin position="50"/>
        <end position="109"/>
    </location>
</feature>
<evidence type="ECO:0000256" key="3">
    <source>
        <dbReference type="SAM" id="SignalP"/>
    </source>
</evidence>
<dbReference type="NCBIfam" id="NF010448">
    <property type="entry name" value="PRK13874.1"/>
    <property type="match status" value="1"/>
</dbReference>
<accession>A0A2W5RZA0</accession>
<feature type="compositionally biased region" description="Pro residues" evidence="2">
    <location>
        <begin position="285"/>
        <end position="298"/>
    </location>
</feature>
<keyword evidence="3" id="KW-0732">Signal</keyword>
<dbReference type="AlphaFoldDB" id="A0A2W5RZA0"/>
<evidence type="ECO:0000256" key="2">
    <source>
        <dbReference type="SAM" id="MobiDB-lite"/>
    </source>
</evidence>
<sequence length="340" mass="36026">MTYSKIVGASALALALAVPVALSPMLASPAHAQFGFGRIVYDPSNYAQNVLTAARTLEQINNQIQSLQNEAQMLINQARNLASLPHSSLQQLLQNVQRTQQLLGQAQNLAFEVGQIDQAFQSQYGNVSLSATDAQLVADARGRWENTVGGLQDAMRVQAGAVGNIDSNRAEMAALVGQSQGATGALQATQAGNQLLALQSQQLSDLIAVISANGRADALTEAERATAAEQGREQRRRFLTPGSGYQPGNAQMFNNGMLARLGAVVFIAIAVTATAIDMARKDEPSAPPPAPALQPPADPLRETLRRCQQLGEAAASDADCLAAWAESRDRFLGRDRSGAR</sequence>
<dbReference type="Pfam" id="PF20084">
    <property type="entry name" value="TrbK"/>
    <property type="match status" value="1"/>
</dbReference>
<dbReference type="InterPro" id="IPR027587">
    <property type="entry name" value="TrbK"/>
</dbReference>
<feature type="chain" id="PRO_5015883710" evidence="3">
    <location>
        <begin position="33"/>
        <end position="340"/>
    </location>
</feature>
<comment type="caution">
    <text evidence="4">The sequence shown here is derived from an EMBL/GenBank/DDBJ whole genome shotgun (WGS) entry which is preliminary data.</text>
</comment>
<feature type="signal peptide" evidence="3">
    <location>
        <begin position="1"/>
        <end position="32"/>
    </location>
</feature>
<gene>
    <name evidence="4" type="primary">trbJ</name>
    <name evidence="4" type="ORF">DI533_18220</name>
</gene>
<organism evidence="4 5">
    <name type="scientific">Cereibacter sphaeroides</name>
    <name type="common">Rhodobacter sphaeroides</name>
    <dbReference type="NCBI Taxonomy" id="1063"/>
    <lineage>
        <taxon>Bacteria</taxon>
        <taxon>Pseudomonadati</taxon>
        <taxon>Pseudomonadota</taxon>
        <taxon>Alphaproteobacteria</taxon>
        <taxon>Rhodobacterales</taxon>
        <taxon>Paracoccaceae</taxon>
        <taxon>Cereibacter</taxon>
    </lineage>
</organism>
<evidence type="ECO:0000313" key="5">
    <source>
        <dbReference type="Proteomes" id="UP000248975"/>
    </source>
</evidence>
<evidence type="ECO:0000256" key="1">
    <source>
        <dbReference type="SAM" id="Coils"/>
    </source>
</evidence>
<dbReference type="NCBIfam" id="TIGR04360">
    <property type="entry name" value="other_trbK"/>
    <property type="match status" value="1"/>
</dbReference>
<feature type="region of interest" description="Disordered" evidence="2">
    <location>
        <begin position="281"/>
        <end position="300"/>
    </location>
</feature>
<keyword evidence="1" id="KW-0175">Coiled coil</keyword>
<protein>
    <submittedName>
        <fullName evidence="4">P-type conjugative transfer protein TrbJ</fullName>
    </submittedName>
</protein>
<reference evidence="4 5" key="1">
    <citation type="submission" date="2017-08" db="EMBL/GenBank/DDBJ databases">
        <title>Infants hospitalized years apart are colonized by the same room-sourced microbial strains.</title>
        <authorList>
            <person name="Brooks B."/>
            <person name="Olm M.R."/>
            <person name="Firek B.A."/>
            <person name="Baker R."/>
            <person name="Thomas B.C."/>
            <person name="Morowitz M.J."/>
            <person name="Banfield J.F."/>
        </authorList>
    </citation>
    <scope>NUCLEOTIDE SEQUENCE [LARGE SCALE GENOMIC DNA]</scope>
    <source>
        <strain evidence="4">S2_003_000_R2_11</strain>
    </source>
</reference>
<name>A0A2W5RZA0_CERSP</name>
<evidence type="ECO:0000313" key="4">
    <source>
        <dbReference type="EMBL" id="PZQ95958.1"/>
    </source>
</evidence>
<dbReference type="Proteomes" id="UP000248975">
    <property type="component" value="Unassembled WGS sequence"/>
</dbReference>
<dbReference type="InterPro" id="IPR014147">
    <property type="entry name" value="T4SS_TrbJ"/>
</dbReference>
<dbReference type="EMBL" id="QFQS01000005">
    <property type="protein sequence ID" value="PZQ95958.1"/>
    <property type="molecule type" value="Genomic_DNA"/>
</dbReference>
<proteinExistence type="predicted"/>
<dbReference type="NCBIfam" id="TIGR02780">
    <property type="entry name" value="TrbJ_Ti"/>
    <property type="match status" value="1"/>
</dbReference>